<dbReference type="RefSeq" id="WP_171595646.1">
    <property type="nucleotide sequence ID" value="NZ_RZNH01000016.1"/>
</dbReference>
<gene>
    <name evidence="2" type="ORF">ELS83_11055</name>
</gene>
<accession>A0ABX1WWQ4</accession>
<proteinExistence type="predicted"/>
<evidence type="ECO:0000256" key="1">
    <source>
        <dbReference type="SAM" id="SignalP"/>
    </source>
</evidence>
<evidence type="ECO:0000313" key="3">
    <source>
        <dbReference type="Proteomes" id="UP000732105"/>
    </source>
</evidence>
<dbReference type="Proteomes" id="UP000732105">
    <property type="component" value="Unassembled WGS sequence"/>
</dbReference>
<keyword evidence="1" id="KW-0732">Signal</keyword>
<name>A0ABX1WWQ4_9BACT</name>
<sequence length="480" mass="55022">MIYKKMKCIIGRCYLILAILVGTTLIVSAQDQFIQDSLPKDELSSADKVEPQEQDKTYQNGIPIGLFAYNKWVDLNENEIVERNEFFGLGKSSYSKGESISASLNDPAIKEGTNLKLRIWDTSGNLIRTVRKNYTSKPLFTYSNFDAFLPVGEYIMTVNPAESGKTYQISFLIKEPNGNAFAKIRKKLLPESFHLFKEWIDEDGDMRLDSAEVIGLDERQFELGKVDFEVGLNLPMNDNMVVYQVWNSTYDMIAMNISKMDSLQHYTMKEDTVNVGNQFLRVLKKVPEGEYMITASMGVKNPIQYRLLVQIGDSIANIVKTDDVVAAETTEESPELEEVTEEIPEAPQMAMNVKENVENLAPEFSKGQEGFFFFTGFIDLNENNKQEREEFMGADQEYYYSESENVFVQFHLKQFMNSELNLKIFDSKEQLVREQMGYYGESPFVFKVSMPDEPLVPGDYKLIMQPGDSEIKYRLELTVK</sequence>
<protein>
    <submittedName>
        <fullName evidence="2">Uncharacterized protein</fullName>
    </submittedName>
</protein>
<feature type="chain" id="PRO_5047033215" evidence="1">
    <location>
        <begin position="30"/>
        <end position="480"/>
    </location>
</feature>
<feature type="signal peptide" evidence="1">
    <location>
        <begin position="1"/>
        <end position="29"/>
    </location>
</feature>
<comment type="caution">
    <text evidence="2">The sequence shown here is derived from an EMBL/GenBank/DDBJ whole genome shotgun (WGS) entry which is preliminary data.</text>
</comment>
<evidence type="ECO:0000313" key="2">
    <source>
        <dbReference type="EMBL" id="NOU60361.1"/>
    </source>
</evidence>
<keyword evidence="3" id="KW-1185">Reference proteome</keyword>
<reference evidence="2 3" key="1">
    <citation type="submission" date="2018-12" db="EMBL/GenBank/DDBJ databases">
        <title>Marinifilum JC070 sp. nov., a marine bacterium isolated from Yongle Blue Hole in the South China Sea.</title>
        <authorList>
            <person name="Fu T."/>
        </authorList>
    </citation>
    <scope>NUCLEOTIDE SEQUENCE [LARGE SCALE GENOMIC DNA]</scope>
    <source>
        <strain evidence="2 3">JC070</strain>
    </source>
</reference>
<organism evidence="2 3">
    <name type="scientific">Marinifilum caeruleilacunae</name>
    <dbReference type="NCBI Taxonomy" id="2499076"/>
    <lineage>
        <taxon>Bacteria</taxon>
        <taxon>Pseudomonadati</taxon>
        <taxon>Bacteroidota</taxon>
        <taxon>Bacteroidia</taxon>
        <taxon>Marinilabiliales</taxon>
        <taxon>Marinifilaceae</taxon>
    </lineage>
</organism>
<dbReference type="EMBL" id="RZNH01000016">
    <property type="protein sequence ID" value="NOU60361.1"/>
    <property type="molecule type" value="Genomic_DNA"/>
</dbReference>